<dbReference type="AlphaFoldDB" id="A0A371PXR6"/>
<evidence type="ECO:0000313" key="2">
    <source>
        <dbReference type="EMBL" id="REK87266.1"/>
    </source>
</evidence>
<reference evidence="2 3" key="1">
    <citation type="submission" date="2018-08" db="EMBL/GenBank/DDBJ databases">
        <title>Streptomyces NEAU-D10 sp. nov., a novel Actinomycete isolated from soil.</title>
        <authorList>
            <person name="Jin L."/>
        </authorList>
    </citation>
    <scope>NUCLEOTIDE SEQUENCE [LARGE SCALE GENOMIC DNA]</scope>
    <source>
        <strain evidence="2 3">NEAU-D10</strain>
    </source>
</reference>
<keyword evidence="3" id="KW-1185">Reference proteome</keyword>
<dbReference type="EMBL" id="QUAC01000220">
    <property type="protein sequence ID" value="REK87266.1"/>
    <property type="molecule type" value="Genomic_DNA"/>
</dbReference>
<feature type="domain" description="DUF397" evidence="1">
    <location>
        <begin position="21"/>
        <end position="72"/>
    </location>
</feature>
<dbReference type="InterPro" id="IPR007278">
    <property type="entry name" value="DUF397"/>
</dbReference>
<dbReference type="Pfam" id="PF04149">
    <property type="entry name" value="DUF397"/>
    <property type="match status" value="1"/>
</dbReference>
<dbReference type="OrthoDB" id="3630359at2"/>
<evidence type="ECO:0000259" key="1">
    <source>
        <dbReference type="Pfam" id="PF04149"/>
    </source>
</evidence>
<accession>A0A371PXR6</accession>
<dbReference type="RefSeq" id="WP_128509942.1">
    <property type="nucleotide sequence ID" value="NZ_QUAC01000220.1"/>
</dbReference>
<sequence>MDKSGPTDKSGLYEMDLSQVAWEKSSYSLANGDCVEVAQLPGGAVALRDSKNPDRAPLRFAASEWSAFRRGVQAGELHG</sequence>
<dbReference type="Proteomes" id="UP000262477">
    <property type="component" value="Unassembled WGS sequence"/>
</dbReference>
<protein>
    <submittedName>
        <fullName evidence="2">DUF397 domain-containing protein</fullName>
    </submittedName>
</protein>
<name>A0A371PXR6_STRIH</name>
<proteinExistence type="predicted"/>
<organism evidence="2 3">
    <name type="scientific">Streptomyces inhibens</name>
    <dbReference type="NCBI Taxonomy" id="2293571"/>
    <lineage>
        <taxon>Bacteria</taxon>
        <taxon>Bacillati</taxon>
        <taxon>Actinomycetota</taxon>
        <taxon>Actinomycetes</taxon>
        <taxon>Kitasatosporales</taxon>
        <taxon>Streptomycetaceae</taxon>
        <taxon>Streptomyces</taxon>
    </lineage>
</organism>
<gene>
    <name evidence="2" type="ORF">DY245_27645</name>
</gene>
<comment type="caution">
    <text evidence="2">The sequence shown here is derived from an EMBL/GenBank/DDBJ whole genome shotgun (WGS) entry which is preliminary data.</text>
</comment>
<evidence type="ECO:0000313" key="3">
    <source>
        <dbReference type="Proteomes" id="UP000262477"/>
    </source>
</evidence>